<dbReference type="RefSeq" id="WP_017491482.1">
    <property type="nucleotide sequence ID" value="NZ_MRWE01000027.1"/>
</dbReference>
<name>A0A1X0WCJ4_9GAMM</name>
<proteinExistence type="predicted"/>
<evidence type="ECO:0000313" key="1">
    <source>
        <dbReference type="EMBL" id="ORJ24516.1"/>
    </source>
</evidence>
<dbReference type="EMBL" id="MRWE01000027">
    <property type="protein sequence ID" value="ORJ24516.1"/>
    <property type="molecule type" value="Genomic_DNA"/>
</dbReference>
<gene>
    <name evidence="1" type="ORF">BS640_15435</name>
</gene>
<keyword evidence="2" id="KW-1185">Reference proteome</keyword>
<organism evidence="1 2">
    <name type="scientific">Rouxiella badensis</name>
    <dbReference type="NCBI Taxonomy" id="1646377"/>
    <lineage>
        <taxon>Bacteria</taxon>
        <taxon>Pseudomonadati</taxon>
        <taxon>Pseudomonadota</taxon>
        <taxon>Gammaproteobacteria</taxon>
        <taxon>Enterobacterales</taxon>
        <taxon>Yersiniaceae</taxon>
        <taxon>Rouxiella</taxon>
    </lineage>
</organism>
<dbReference type="Proteomes" id="UP000192536">
    <property type="component" value="Unassembled WGS sequence"/>
</dbReference>
<comment type="caution">
    <text evidence="1">The sequence shown here is derived from an EMBL/GenBank/DDBJ whole genome shotgun (WGS) entry which is preliminary data.</text>
</comment>
<protein>
    <submittedName>
        <fullName evidence="1">Uncharacterized protein</fullName>
    </submittedName>
</protein>
<dbReference type="STRING" id="1646377.BS640_15435"/>
<evidence type="ECO:0000313" key="2">
    <source>
        <dbReference type="Proteomes" id="UP000192536"/>
    </source>
</evidence>
<reference evidence="1 2" key="1">
    <citation type="journal article" date="2017" name="Int. J. Syst. Evol. Microbiol.">
        <title>Rouxiella badensis sp. nov. and Rouxiella silvae sp. nov. isolated from peat bog soil in Germany and emendation of the genus description.</title>
        <authorList>
            <person name="Le Fleche-Mateos A."/>
            <person name="Kugler J.H."/>
            <person name="Hansen S.H."/>
            <person name="Syldatk C."/>
            <person name="Hausmann R."/>
            <person name="Lomprez F."/>
            <person name="Vandenbogaert M."/>
            <person name="Manuguerra J.C."/>
            <person name="Grimont P.A."/>
        </authorList>
    </citation>
    <scope>NUCLEOTIDE SEQUENCE [LARGE SCALE GENOMIC DNA]</scope>
    <source>
        <strain evidence="1 2">DSM 100043</strain>
    </source>
</reference>
<dbReference type="AlphaFoldDB" id="A0A1X0WCJ4"/>
<sequence length="413" mass="46144">MSDIPLSVSTHLPLARFTWVAEPLESSTHYLTPPPNIANVSQSATRPNSFFEYPETDCQERQKGNDLLPSTAEFYGLPLSTKRNFSENKVSYALRIKMLYPNLSMSNTAKIVGVRACELWHLPVFNELTESGAAAQWLMPREPDESDHEYVSRLRSIFPDPELTVKDLCRLSGVQERRMRTMPEFLTLSSSAQAAIDAIKKSSDESSRDYAVRLTKNFSGLRKRDLSCISGLSLRELRNTPELRELSPTAQAARMACPKTDDENMSAYARRIKLAHPHLTILECSSLSGTDPYNLRRMKVFIGMSDNAVKAGMEVPRVPGECDAYFARRVKASHPKLTSSECAAIVGCSENTFSHYAEFNIMLEAALDVRQTAATNPSESFNSQLNQALLLEVYRDDCSVSDILPPSSKKSKL</sequence>
<accession>A0A1X0WCJ4</accession>